<evidence type="ECO:0000256" key="1">
    <source>
        <dbReference type="ARBA" id="ARBA00004638"/>
    </source>
</evidence>
<evidence type="ECO:0000256" key="19">
    <source>
        <dbReference type="ARBA" id="ARBA00042037"/>
    </source>
</evidence>
<dbReference type="FunFam" id="1.20.1510.10:FF:000002">
    <property type="entry name" value="zinc transporter 3 isoform X1"/>
    <property type="match status" value="1"/>
</dbReference>
<evidence type="ECO:0000256" key="13">
    <source>
        <dbReference type="ARBA" id="ARBA00023065"/>
    </source>
</evidence>
<evidence type="ECO:0000259" key="22">
    <source>
        <dbReference type="Pfam" id="PF01545"/>
    </source>
</evidence>
<keyword evidence="8 21" id="KW-0812">Transmembrane</keyword>
<dbReference type="GO" id="GO:0030658">
    <property type="term" value="C:transport vesicle membrane"/>
    <property type="evidence" value="ECO:0007669"/>
    <property type="project" value="UniProtKB-SubCell"/>
</dbReference>
<dbReference type="Pfam" id="PF16916">
    <property type="entry name" value="ZT_dimer"/>
    <property type="match status" value="1"/>
</dbReference>
<dbReference type="AlphaFoldDB" id="A0AAV7UXG6"/>
<protein>
    <recommendedName>
        <fullName evidence="18">Proton-coupled zinc antiporter SLC30A8</fullName>
    </recommendedName>
    <alternativeName>
        <fullName evidence="16">Solute carrier family 30 member 8</fullName>
    </alternativeName>
    <alternativeName>
        <fullName evidence="19">Zinc transporter 8</fullName>
    </alternativeName>
</protein>
<dbReference type="EMBL" id="JANPWB010000004">
    <property type="protein sequence ID" value="KAJ1193792.1"/>
    <property type="molecule type" value="Genomic_DNA"/>
</dbReference>
<dbReference type="Pfam" id="PF01545">
    <property type="entry name" value="Cation_efflux"/>
    <property type="match status" value="1"/>
</dbReference>
<evidence type="ECO:0000256" key="15">
    <source>
        <dbReference type="ARBA" id="ARBA00023329"/>
    </source>
</evidence>
<evidence type="ECO:0000256" key="8">
    <source>
        <dbReference type="ARBA" id="ARBA00022692"/>
    </source>
</evidence>
<keyword evidence="15" id="KW-0968">Cytoplasmic vesicle</keyword>
<evidence type="ECO:0000256" key="5">
    <source>
        <dbReference type="ARBA" id="ARBA00022448"/>
    </source>
</evidence>
<evidence type="ECO:0000256" key="12">
    <source>
        <dbReference type="ARBA" id="ARBA00022989"/>
    </source>
</evidence>
<evidence type="ECO:0000256" key="4">
    <source>
        <dbReference type="ARBA" id="ARBA00011738"/>
    </source>
</evidence>
<keyword evidence="25" id="KW-1185">Reference proteome</keyword>
<feature type="transmembrane region" description="Helical" evidence="21">
    <location>
        <begin position="80"/>
        <end position="104"/>
    </location>
</feature>
<dbReference type="PANTHER" id="PTHR11562">
    <property type="entry name" value="CATION EFFLUX PROTEIN/ ZINC TRANSPORTER"/>
    <property type="match status" value="1"/>
</dbReference>
<dbReference type="SUPFAM" id="SSF161111">
    <property type="entry name" value="Cation efflux protein transmembrane domain-like"/>
    <property type="match status" value="1"/>
</dbReference>
<evidence type="ECO:0000256" key="20">
    <source>
        <dbReference type="ARBA" id="ARBA00048349"/>
    </source>
</evidence>
<evidence type="ECO:0000313" key="25">
    <source>
        <dbReference type="Proteomes" id="UP001066276"/>
    </source>
</evidence>
<comment type="subcellular location">
    <subcellularLocation>
        <location evidence="2">Cell membrane</location>
        <topology evidence="2">Multi-pass membrane protein</topology>
    </subcellularLocation>
    <subcellularLocation>
        <location evidence="1">Cytoplasmic vesicle</location>
        <location evidence="1">Secretory vesicle membrane</location>
        <topology evidence="1">Multi-pass membrane protein</topology>
    </subcellularLocation>
</comment>
<keyword evidence="6" id="KW-0050">Antiport</keyword>
<dbReference type="GO" id="GO:0030073">
    <property type="term" value="P:insulin secretion"/>
    <property type="evidence" value="ECO:0007669"/>
    <property type="project" value="TreeGrafter"/>
</dbReference>
<keyword evidence="10" id="KW-0862">Zinc</keyword>
<keyword evidence="11" id="KW-0864">Zinc transport</keyword>
<dbReference type="GO" id="GO:0009749">
    <property type="term" value="P:response to glucose"/>
    <property type="evidence" value="ECO:0007669"/>
    <property type="project" value="TreeGrafter"/>
</dbReference>
<dbReference type="GO" id="GO:0005886">
    <property type="term" value="C:plasma membrane"/>
    <property type="evidence" value="ECO:0007669"/>
    <property type="project" value="UniProtKB-SubCell"/>
</dbReference>
<name>A0AAV7UXG6_PLEWA</name>
<evidence type="ECO:0000313" key="24">
    <source>
        <dbReference type="EMBL" id="KAJ1193792.1"/>
    </source>
</evidence>
<comment type="catalytic activity">
    <reaction evidence="20">
        <text>Zn(2+)(in) + 2 H(+)(out) = Zn(2+)(out) + 2 H(+)(in)</text>
        <dbReference type="Rhea" id="RHEA:72627"/>
        <dbReference type="ChEBI" id="CHEBI:15378"/>
        <dbReference type="ChEBI" id="CHEBI:29105"/>
    </reaction>
</comment>
<comment type="subunit">
    <text evidence="4">Homodimer.</text>
</comment>
<feature type="transmembrane region" description="Helical" evidence="21">
    <location>
        <begin position="150"/>
        <end position="167"/>
    </location>
</feature>
<organism evidence="24 25">
    <name type="scientific">Pleurodeles waltl</name>
    <name type="common">Iberian ribbed newt</name>
    <dbReference type="NCBI Taxonomy" id="8319"/>
    <lineage>
        <taxon>Eukaryota</taxon>
        <taxon>Metazoa</taxon>
        <taxon>Chordata</taxon>
        <taxon>Craniata</taxon>
        <taxon>Vertebrata</taxon>
        <taxon>Euteleostomi</taxon>
        <taxon>Amphibia</taxon>
        <taxon>Batrachia</taxon>
        <taxon>Caudata</taxon>
        <taxon>Salamandroidea</taxon>
        <taxon>Salamandridae</taxon>
        <taxon>Pleurodelinae</taxon>
        <taxon>Pleurodeles</taxon>
    </lineage>
</organism>
<dbReference type="NCBIfam" id="TIGR01297">
    <property type="entry name" value="CDF"/>
    <property type="match status" value="1"/>
</dbReference>
<keyword evidence="9" id="KW-0479">Metal-binding</keyword>
<dbReference type="GO" id="GO:0015297">
    <property type="term" value="F:antiporter activity"/>
    <property type="evidence" value="ECO:0007669"/>
    <property type="project" value="UniProtKB-KW"/>
</dbReference>
<feature type="transmembrane region" description="Helical" evidence="21">
    <location>
        <begin position="235"/>
        <end position="258"/>
    </location>
</feature>
<proteinExistence type="inferred from homology"/>
<keyword evidence="12 21" id="KW-1133">Transmembrane helix</keyword>
<evidence type="ECO:0000256" key="3">
    <source>
        <dbReference type="ARBA" id="ARBA00008873"/>
    </source>
</evidence>
<evidence type="ECO:0000256" key="11">
    <source>
        <dbReference type="ARBA" id="ARBA00022906"/>
    </source>
</evidence>
<dbReference type="InterPro" id="IPR002524">
    <property type="entry name" value="Cation_efflux"/>
</dbReference>
<evidence type="ECO:0000256" key="16">
    <source>
        <dbReference type="ARBA" id="ARBA00033403"/>
    </source>
</evidence>
<dbReference type="InterPro" id="IPR036837">
    <property type="entry name" value="Cation_efflux_CTD_sf"/>
</dbReference>
<accession>A0AAV7UXG6</accession>
<evidence type="ECO:0000256" key="6">
    <source>
        <dbReference type="ARBA" id="ARBA00022449"/>
    </source>
</evidence>
<feature type="transmembrane region" description="Helical" evidence="21">
    <location>
        <begin position="264"/>
        <end position="285"/>
    </location>
</feature>
<keyword evidence="5" id="KW-0813">Transport</keyword>
<dbReference type="InterPro" id="IPR027469">
    <property type="entry name" value="Cation_efflux_TMD_sf"/>
</dbReference>
<keyword evidence="13" id="KW-0406">Ion transport</keyword>
<evidence type="ECO:0000256" key="21">
    <source>
        <dbReference type="SAM" id="Phobius"/>
    </source>
</evidence>
<evidence type="ECO:0000256" key="17">
    <source>
        <dbReference type="ARBA" id="ARBA00037214"/>
    </source>
</evidence>
<dbReference type="InterPro" id="IPR027470">
    <property type="entry name" value="Cation_efflux_CTD"/>
</dbReference>
<dbReference type="PANTHER" id="PTHR11562:SF37">
    <property type="entry name" value="PROTON-COUPLED ZINC ANTIPORTER SLC30A8"/>
    <property type="match status" value="1"/>
</dbReference>
<keyword evidence="14 21" id="KW-0472">Membrane</keyword>
<comment type="caution">
    <text evidence="24">The sequence shown here is derived from an EMBL/GenBank/DDBJ whole genome shotgun (WGS) entry which is preliminary data.</text>
</comment>
<feature type="domain" description="Cation efflux protein transmembrane" evidence="22">
    <location>
        <begin position="80"/>
        <end position="293"/>
    </location>
</feature>
<dbReference type="GO" id="GO:0010043">
    <property type="term" value="P:response to zinc ion"/>
    <property type="evidence" value="ECO:0007669"/>
    <property type="project" value="TreeGrafter"/>
</dbReference>
<evidence type="ECO:0000256" key="7">
    <source>
        <dbReference type="ARBA" id="ARBA00022475"/>
    </source>
</evidence>
<evidence type="ECO:0000256" key="18">
    <source>
        <dbReference type="ARBA" id="ARBA00040844"/>
    </source>
</evidence>
<evidence type="ECO:0000256" key="14">
    <source>
        <dbReference type="ARBA" id="ARBA00023136"/>
    </source>
</evidence>
<keyword evidence="7" id="KW-1003">Cell membrane</keyword>
<evidence type="ECO:0000256" key="2">
    <source>
        <dbReference type="ARBA" id="ARBA00004651"/>
    </source>
</evidence>
<dbReference type="Proteomes" id="UP001066276">
    <property type="component" value="Chromosome 2_2"/>
</dbReference>
<evidence type="ECO:0000259" key="23">
    <source>
        <dbReference type="Pfam" id="PF16916"/>
    </source>
</evidence>
<feature type="domain" description="Cation efflux protein cytoplasmic" evidence="23">
    <location>
        <begin position="297"/>
        <end position="371"/>
    </location>
</feature>
<gene>
    <name evidence="24" type="ORF">NDU88_003088</name>
</gene>
<sequence>MPAMKGLEKRFLVGSSATKLYSESLTQSSLNVSSESHEKELINEKTNEDTPQSIATYHCHNNTKAHEARQKEQSIAKRKLYIATVICLSFLIGELVGGYVAGSLAIMTDAAHLLVDLTSFLISLCSLWISSKPATQRFNFGWHRAEILGALFSMITIWIVTGVLVYLACERILQPTYNIQGTIMLVTSVCALVANIILGFTLHQGSHGHCHRSQGNQQILEADHKPQANASVRAAFIHAIGDLFQSISVIISALIIFLKPEYKIADPICTFIFSIFVLATTITILRDILLLLMEGAPRGINHNAVKEKILSISGVKSVHSLHLWALTMNQVILSAHVASADSADQSLLLKEITETVFDSFTFHSVTIQIEQQADQKPNCTFCQDPKE</sequence>
<comment type="similarity">
    <text evidence="3">Belongs to the cation diffusion facilitator (CDF) transporter (TC 2.A.4) family. SLC30A subfamily.</text>
</comment>
<dbReference type="GO" id="GO:0005385">
    <property type="term" value="F:zinc ion transmembrane transporter activity"/>
    <property type="evidence" value="ECO:0007669"/>
    <property type="project" value="TreeGrafter"/>
</dbReference>
<dbReference type="SUPFAM" id="SSF160240">
    <property type="entry name" value="Cation efflux protein cytoplasmic domain-like"/>
    <property type="match status" value="1"/>
</dbReference>
<comment type="function">
    <text evidence="17">Proton-coupled zinc ion antiporter mediating the entry of zinc into the lumen of pancreatic beta cell secretory granules, thereby regulating insulin secretion.</text>
</comment>
<evidence type="ECO:0000256" key="10">
    <source>
        <dbReference type="ARBA" id="ARBA00022833"/>
    </source>
</evidence>
<dbReference type="GO" id="GO:0046872">
    <property type="term" value="F:metal ion binding"/>
    <property type="evidence" value="ECO:0007669"/>
    <property type="project" value="UniProtKB-KW"/>
</dbReference>
<feature type="transmembrane region" description="Helical" evidence="21">
    <location>
        <begin position="179"/>
        <end position="202"/>
    </location>
</feature>
<dbReference type="InterPro" id="IPR058533">
    <property type="entry name" value="Cation_efflux_TM"/>
</dbReference>
<reference evidence="24" key="1">
    <citation type="journal article" date="2022" name="bioRxiv">
        <title>Sequencing and chromosome-scale assembly of the giantPleurodeles waltlgenome.</title>
        <authorList>
            <person name="Brown T."/>
            <person name="Elewa A."/>
            <person name="Iarovenko S."/>
            <person name="Subramanian E."/>
            <person name="Araus A.J."/>
            <person name="Petzold A."/>
            <person name="Susuki M."/>
            <person name="Suzuki K.-i.T."/>
            <person name="Hayashi T."/>
            <person name="Toyoda A."/>
            <person name="Oliveira C."/>
            <person name="Osipova E."/>
            <person name="Leigh N.D."/>
            <person name="Simon A."/>
            <person name="Yun M.H."/>
        </authorList>
    </citation>
    <scope>NUCLEOTIDE SEQUENCE</scope>
    <source>
        <strain evidence="24">20211129_DDA</strain>
        <tissue evidence="24">Liver</tissue>
    </source>
</reference>
<dbReference type="Gene3D" id="1.20.1510.10">
    <property type="entry name" value="Cation efflux protein transmembrane domain"/>
    <property type="match status" value="1"/>
</dbReference>
<dbReference type="InterPro" id="IPR050681">
    <property type="entry name" value="CDF/SLC30A"/>
</dbReference>
<evidence type="ECO:0000256" key="9">
    <source>
        <dbReference type="ARBA" id="ARBA00022723"/>
    </source>
</evidence>